<sequence>MAYAVDNSYEADLEELTADTDEINEKFTRAAEHLKTLLPKIDSGTLLNLYGYYKQGTEGSCNIPRPNWYNTQGKAKWDAWNKLGNMSRTDSQRLYVEMIERLDPNFATAKTSSKEGWVTISTMHTDEKMLNDSEKSLTDYVKEGNSNQVRNILESLKLEEVTNLLNRLDEDGLGLIHWAADRGSSEILDTIIAFGANVNLVDVDNQTALHYASSCGHVDCIKVLLHNRINVNVKDSDGLDAKSVASDDNVKELLNAVA</sequence>
<dbReference type="InterPro" id="IPR036770">
    <property type="entry name" value="Ankyrin_rpt-contain_sf"/>
</dbReference>
<feature type="repeat" description="ANK" evidence="5">
    <location>
        <begin position="204"/>
        <end position="236"/>
    </location>
</feature>
<name>A0A8K0CEC0_IGNLU</name>
<dbReference type="InterPro" id="IPR035984">
    <property type="entry name" value="Acyl-CoA-binding_sf"/>
</dbReference>
<evidence type="ECO:0000313" key="7">
    <source>
        <dbReference type="EMBL" id="KAF2884614.1"/>
    </source>
</evidence>
<proteinExistence type="predicted"/>
<dbReference type="PROSITE" id="PS51228">
    <property type="entry name" value="ACB_2"/>
    <property type="match status" value="1"/>
</dbReference>
<dbReference type="Pfam" id="PF00887">
    <property type="entry name" value="ACBP"/>
    <property type="match status" value="1"/>
</dbReference>
<dbReference type="InterPro" id="IPR000582">
    <property type="entry name" value="Acyl-CoA-binding_protein"/>
</dbReference>
<gene>
    <name evidence="7" type="ORF">ILUMI_21550</name>
</gene>
<dbReference type="EMBL" id="VTPC01090149">
    <property type="protein sequence ID" value="KAF2884614.1"/>
    <property type="molecule type" value="Genomic_DNA"/>
</dbReference>
<dbReference type="PROSITE" id="PS50297">
    <property type="entry name" value="ANK_REP_REGION"/>
    <property type="match status" value="2"/>
</dbReference>
<evidence type="ECO:0000256" key="1">
    <source>
        <dbReference type="ARBA" id="ARBA00018419"/>
    </source>
</evidence>
<evidence type="ECO:0000256" key="4">
    <source>
        <dbReference type="ARBA" id="ARBA00023121"/>
    </source>
</evidence>
<dbReference type="InterPro" id="IPR002110">
    <property type="entry name" value="Ankyrin_rpt"/>
</dbReference>
<evidence type="ECO:0000313" key="8">
    <source>
        <dbReference type="Proteomes" id="UP000801492"/>
    </source>
</evidence>
<dbReference type="Proteomes" id="UP000801492">
    <property type="component" value="Unassembled WGS sequence"/>
</dbReference>
<comment type="caution">
    <text evidence="7">The sequence shown here is derived from an EMBL/GenBank/DDBJ whole genome shotgun (WGS) entry which is preliminary data.</text>
</comment>
<evidence type="ECO:0000256" key="5">
    <source>
        <dbReference type="PROSITE-ProRule" id="PRU00023"/>
    </source>
</evidence>
<dbReference type="AlphaFoldDB" id="A0A8K0CEC0"/>
<keyword evidence="3 5" id="KW-0040">ANK repeat</keyword>
<dbReference type="Pfam" id="PF12796">
    <property type="entry name" value="Ank_2"/>
    <property type="match status" value="1"/>
</dbReference>
<dbReference type="InterPro" id="IPR014352">
    <property type="entry name" value="FERM/acyl-CoA-bd_prot_sf"/>
</dbReference>
<dbReference type="PROSITE" id="PS50088">
    <property type="entry name" value="ANK_REPEAT"/>
    <property type="match status" value="2"/>
</dbReference>
<reference evidence="7" key="1">
    <citation type="submission" date="2019-08" db="EMBL/GenBank/DDBJ databases">
        <title>The genome of the North American firefly Photinus pyralis.</title>
        <authorList>
            <consortium name="Photinus pyralis genome working group"/>
            <person name="Fallon T.R."/>
            <person name="Sander Lower S.E."/>
            <person name="Weng J.-K."/>
        </authorList>
    </citation>
    <scope>NUCLEOTIDE SEQUENCE</scope>
    <source>
        <strain evidence="7">TRF0915ILg1</strain>
        <tissue evidence="7">Whole body</tissue>
    </source>
</reference>
<feature type="domain" description="ACB" evidence="6">
    <location>
        <begin position="23"/>
        <end position="108"/>
    </location>
</feature>
<evidence type="ECO:0000259" key="6">
    <source>
        <dbReference type="PROSITE" id="PS51228"/>
    </source>
</evidence>
<dbReference type="SUPFAM" id="SSF48403">
    <property type="entry name" value="Ankyrin repeat"/>
    <property type="match status" value="1"/>
</dbReference>
<dbReference type="Gene3D" id="1.20.80.10">
    <property type="match status" value="1"/>
</dbReference>
<keyword evidence="2" id="KW-0677">Repeat</keyword>
<feature type="repeat" description="ANK" evidence="5">
    <location>
        <begin position="171"/>
        <end position="203"/>
    </location>
</feature>
<keyword evidence="8" id="KW-1185">Reference proteome</keyword>
<dbReference type="SMART" id="SM00248">
    <property type="entry name" value="ANK"/>
    <property type="match status" value="2"/>
</dbReference>
<organism evidence="7 8">
    <name type="scientific">Ignelater luminosus</name>
    <name type="common">Cucubano</name>
    <name type="synonym">Pyrophorus luminosus</name>
    <dbReference type="NCBI Taxonomy" id="2038154"/>
    <lineage>
        <taxon>Eukaryota</taxon>
        <taxon>Metazoa</taxon>
        <taxon>Ecdysozoa</taxon>
        <taxon>Arthropoda</taxon>
        <taxon>Hexapoda</taxon>
        <taxon>Insecta</taxon>
        <taxon>Pterygota</taxon>
        <taxon>Neoptera</taxon>
        <taxon>Endopterygota</taxon>
        <taxon>Coleoptera</taxon>
        <taxon>Polyphaga</taxon>
        <taxon>Elateriformia</taxon>
        <taxon>Elateroidea</taxon>
        <taxon>Elateridae</taxon>
        <taxon>Agrypninae</taxon>
        <taxon>Pyrophorini</taxon>
        <taxon>Ignelater</taxon>
    </lineage>
</organism>
<evidence type="ECO:0000256" key="2">
    <source>
        <dbReference type="ARBA" id="ARBA00022737"/>
    </source>
</evidence>
<dbReference type="PANTHER" id="PTHR24119:SF0">
    <property type="entry name" value="ACYL-COA-BINDING DOMAIN-CONTAINING PROTEIN 6"/>
    <property type="match status" value="1"/>
</dbReference>
<dbReference type="PRINTS" id="PR00689">
    <property type="entry name" value="ACOABINDINGP"/>
</dbReference>
<keyword evidence="4" id="KW-0446">Lipid-binding</keyword>
<dbReference type="GO" id="GO:0000062">
    <property type="term" value="F:fatty-acyl-CoA binding"/>
    <property type="evidence" value="ECO:0007669"/>
    <property type="project" value="InterPro"/>
</dbReference>
<evidence type="ECO:0000256" key="3">
    <source>
        <dbReference type="ARBA" id="ARBA00023043"/>
    </source>
</evidence>
<accession>A0A8K0CEC0</accession>
<dbReference type="Gene3D" id="1.25.40.20">
    <property type="entry name" value="Ankyrin repeat-containing domain"/>
    <property type="match status" value="1"/>
</dbReference>
<dbReference type="SUPFAM" id="SSF47027">
    <property type="entry name" value="Acyl-CoA binding protein"/>
    <property type="match status" value="1"/>
</dbReference>
<protein>
    <recommendedName>
        <fullName evidence="1">Acyl-CoA-binding domain-containing protein 6</fullName>
    </recommendedName>
</protein>
<dbReference type="PANTHER" id="PTHR24119">
    <property type="entry name" value="ACYL-COA-BINDING DOMAIN-CONTAINING PROTEIN 6"/>
    <property type="match status" value="1"/>
</dbReference>
<dbReference type="OrthoDB" id="10254927at2759"/>